<dbReference type="GO" id="GO:0004332">
    <property type="term" value="F:fructose-bisphosphate aldolase activity"/>
    <property type="evidence" value="ECO:0007669"/>
    <property type="project" value="UniProtKB-EC"/>
</dbReference>
<gene>
    <name evidence="8" type="ORF">TSPGSL018_27142</name>
</gene>
<dbReference type="Gene3D" id="3.20.20.70">
    <property type="entry name" value="Aldolase class I"/>
    <property type="match status" value="1"/>
</dbReference>
<keyword evidence="5" id="KW-0324">Glycolysis</keyword>
<accession>A0A061QKI3</accession>
<keyword evidence="7" id="KW-0472">Membrane</keyword>
<dbReference type="InterPro" id="IPR013785">
    <property type="entry name" value="Aldolase_TIM"/>
</dbReference>
<reference evidence="8" key="1">
    <citation type="submission" date="2014-05" db="EMBL/GenBank/DDBJ databases">
        <title>The transcriptome of the halophilic microalga Tetraselmis sp. GSL018 isolated from the Great Salt Lake, Utah.</title>
        <authorList>
            <person name="Jinkerson R.E."/>
            <person name="D'Adamo S."/>
            <person name="Posewitz M.C."/>
        </authorList>
    </citation>
    <scope>NUCLEOTIDE SEQUENCE</scope>
    <source>
        <strain evidence="8">GSL018</strain>
    </source>
</reference>
<proteinExistence type="inferred from homology"/>
<protein>
    <recommendedName>
        <fullName evidence="4">fructose-bisphosphate aldolase</fullName>
        <ecNumber evidence="4">4.1.2.13</ecNumber>
    </recommendedName>
</protein>
<comment type="pathway">
    <text evidence="2">Carbohydrate degradation; glycolysis; D-glyceraldehyde 3-phosphate and glycerone phosphate from D-glucose: step 4/4.</text>
</comment>
<feature type="non-terminal residue" evidence="8">
    <location>
        <position position="1"/>
    </location>
</feature>
<evidence type="ECO:0000313" key="8">
    <source>
        <dbReference type="EMBL" id="JAC61107.1"/>
    </source>
</evidence>
<feature type="transmembrane region" description="Helical" evidence="7">
    <location>
        <begin position="12"/>
        <end position="30"/>
    </location>
</feature>
<comment type="catalytic activity">
    <reaction evidence="1">
        <text>beta-D-fructose 1,6-bisphosphate = D-glyceraldehyde 3-phosphate + dihydroxyacetone phosphate</text>
        <dbReference type="Rhea" id="RHEA:14729"/>
        <dbReference type="ChEBI" id="CHEBI:32966"/>
        <dbReference type="ChEBI" id="CHEBI:57642"/>
        <dbReference type="ChEBI" id="CHEBI:59776"/>
        <dbReference type="EC" id="4.1.2.13"/>
    </reaction>
</comment>
<evidence type="ECO:0000256" key="3">
    <source>
        <dbReference type="ARBA" id="ARBA00010387"/>
    </source>
</evidence>
<comment type="similarity">
    <text evidence="3">Belongs to the class I fructose-bisphosphate aldolase family.</text>
</comment>
<dbReference type="UniPathway" id="UPA00109">
    <property type="reaction ID" value="UER00183"/>
</dbReference>
<evidence type="ECO:0000256" key="1">
    <source>
        <dbReference type="ARBA" id="ARBA00000441"/>
    </source>
</evidence>
<keyword evidence="7" id="KW-0812">Transmembrane</keyword>
<dbReference type="EMBL" id="GBEZ01026053">
    <property type="protein sequence ID" value="JAC61107.1"/>
    <property type="molecule type" value="Transcribed_RNA"/>
</dbReference>
<organism evidence="8">
    <name type="scientific">Tetraselmis sp. GSL018</name>
    <dbReference type="NCBI Taxonomy" id="582737"/>
    <lineage>
        <taxon>Eukaryota</taxon>
        <taxon>Viridiplantae</taxon>
        <taxon>Chlorophyta</taxon>
        <taxon>core chlorophytes</taxon>
        <taxon>Chlorodendrophyceae</taxon>
        <taxon>Chlorodendrales</taxon>
        <taxon>Chlorodendraceae</taxon>
        <taxon>Tetraselmis</taxon>
    </lineage>
</organism>
<evidence type="ECO:0000256" key="4">
    <source>
        <dbReference type="ARBA" id="ARBA00013068"/>
    </source>
</evidence>
<evidence type="ECO:0000256" key="6">
    <source>
        <dbReference type="ARBA" id="ARBA00023239"/>
    </source>
</evidence>
<dbReference type="EC" id="4.1.2.13" evidence="4"/>
<dbReference type="Pfam" id="PF00274">
    <property type="entry name" value="Glycolytic"/>
    <property type="match status" value="1"/>
</dbReference>
<dbReference type="SUPFAM" id="SSF51569">
    <property type="entry name" value="Aldolase"/>
    <property type="match status" value="1"/>
</dbReference>
<dbReference type="InterPro" id="IPR000741">
    <property type="entry name" value="FBA_I"/>
</dbReference>
<evidence type="ECO:0000256" key="2">
    <source>
        <dbReference type="ARBA" id="ARBA00004714"/>
    </source>
</evidence>
<dbReference type="GO" id="GO:0006096">
    <property type="term" value="P:glycolytic process"/>
    <property type="evidence" value="ECO:0007669"/>
    <property type="project" value="UniProtKB-UniPathway"/>
</dbReference>
<evidence type="ECO:0000256" key="7">
    <source>
        <dbReference type="SAM" id="Phobius"/>
    </source>
</evidence>
<dbReference type="AlphaFoldDB" id="A0A061QKI3"/>
<keyword evidence="7" id="KW-1133">Transmembrane helix</keyword>
<sequence length="79" mass="8865">TYNRSTTVTIRLYFNTLSILMMAVSVGNYFNSSYKDELISTAKQLTLPGKGLLAADESTGTVGKRVRLLLLSFILHFRF</sequence>
<keyword evidence="6" id="KW-0456">Lyase</keyword>
<name>A0A061QKI3_9CHLO</name>
<evidence type="ECO:0000256" key="5">
    <source>
        <dbReference type="ARBA" id="ARBA00023152"/>
    </source>
</evidence>